<dbReference type="Pfam" id="PF00069">
    <property type="entry name" value="Pkinase"/>
    <property type="match status" value="1"/>
</dbReference>
<feature type="compositionally biased region" description="Basic and acidic residues" evidence="7">
    <location>
        <begin position="372"/>
        <end position="381"/>
    </location>
</feature>
<gene>
    <name evidence="9" type="ORF">A4R35_04025</name>
</gene>
<keyword evidence="5 6" id="KW-0067">ATP-binding</keyword>
<dbReference type="InterPro" id="IPR000719">
    <property type="entry name" value="Prot_kinase_dom"/>
</dbReference>
<name>A0A328VG08_9CHLR</name>
<dbReference type="PANTHER" id="PTHR43289">
    <property type="entry name" value="MITOGEN-ACTIVATED PROTEIN KINASE KINASE KINASE 20-RELATED"/>
    <property type="match status" value="1"/>
</dbReference>
<dbReference type="GO" id="GO:0005524">
    <property type="term" value="F:ATP binding"/>
    <property type="evidence" value="ECO:0007669"/>
    <property type="project" value="UniProtKB-UniRule"/>
</dbReference>
<feature type="region of interest" description="Disordered" evidence="7">
    <location>
        <begin position="286"/>
        <end position="330"/>
    </location>
</feature>
<proteinExistence type="predicted"/>
<accession>A0A328VG08</accession>
<dbReference type="Proteomes" id="UP000248706">
    <property type="component" value="Unassembled WGS sequence"/>
</dbReference>
<dbReference type="Gene3D" id="1.10.510.10">
    <property type="entry name" value="Transferase(Phosphotransferase) domain 1"/>
    <property type="match status" value="1"/>
</dbReference>
<evidence type="ECO:0000256" key="3">
    <source>
        <dbReference type="ARBA" id="ARBA00022741"/>
    </source>
</evidence>
<dbReference type="InterPro" id="IPR008271">
    <property type="entry name" value="Ser/Thr_kinase_AS"/>
</dbReference>
<dbReference type="AlphaFoldDB" id="A0A328VG08"/>
<sequence length="829" mass="88677">MGQSKEPEGRQETGLSLLGDYELIRRLGRGGSSTVYLARHRFLSRWSLVALKRLQTPLDSGEGQARFKAEVHLLEGLSHAHILPLLDAGLDQEGCPYLVTQYAAGGSLRQRLRQAGGRPLPLAEAVAILTQVGAALQYAHEHGIIHRDLKPENILFAADGRALLADFGIALQLGSRSLEAASLSGTPVYMAPEQFRGQVGRESDQYALACIAYELCTGRRVFPEQDPLALMYCHTQREPELPRRLNPQLPPEVEAVILRGLAKERHERYPSVSAFVTALAASAEDRAAWPGVSSQPRKSAIWGEEEEEKEISASEHRREGDYPADPLPQLPTRRLLTQGELATPATPLPGPEQPASWQRFPQLRRLQAQRAQRSERGRDSQTKAVVPPQLQRLGKAASPVAPVSPAARSHKTARINPAGAAQAARPRERKGHWRWLALPVALVLLLLAGSLVMAYSDPAALGPLGEILPIGAPLATVHLTPASVFLNQQYLITGVTGTASAARREVQVRRLSATVNSAAKTVPATGHGMTAGTQAHGTITFYNGTGLSQVVLKGTVLVVRQDISIVTDETASMAPSPDLDHRTTSTVPAHVLQPGSLGNLPAGALNQYCCDQALAIQAINGPFTGGQDPQPYTYVQRSDLDNAANPLKAGLLQQAQQQLLQQAHSGERVVGPDCSTSIKSDHQIGDHASSVTVSVSATCNGAAYTPQAALDLGAALLRQEAARHPGAGYSLDGQISTTIADASLSSTATNQSAGAIITVKAQGRWTYQFNEAARQRLSQLIAGKPKSMALQLLQQQPGVSRASISIARSDPDRLPTDPGQITIVVENST</sequence>
<organism evidence="9 10">
    <name type="scientific">Thermogemmatispora tikiterensis</name>
    <dbReference type="NCBI Taxonomy" id="1825093"/>
    <lineage>
        <taxon>Bacteria</taxon>
        <taxon>Bacillati</taxon>
        <taxon>Chloroflexota</taxon>
        <taxon>Ktedonobacteria</taxon>
        <taxon>Thermogemmatisporales</taxon>
        <taxon>Thermogemmatisporaceae</taxon>
        <taxon>Thermogemmatispora</taxon>
    </lineage>
</organism>
<evidence type="ECO:0000256" key="7">
    <source>
        <dbReference type="SAM" id="MobiDB-lite"/>
    </source>
</evidence>
<dbReference type="RefSeq" id="WP_112426788.1">
    <property type="nucleotide sequence ID" value="NZ_MCIF01000002.1"/>
</dbReference>
<protein>
    <recommendedName>
        <fullName evidence="1">non-specific serine/threonine protein kinase</fullName>
        <ecNumber evidence="1">2.7.11.1</ecNumber>
    </recommendedName>
</protein>
<feature type="compositionally biased region" description="Low complexity" evidence="7">
    <location>
        <begin position="396"/>
        <end position="407"/>
    </location>
</feature>
<dbReference type="InterPro" id="IPR017441">
    <property type="entry name" value="Protein_kinase_ATP_BS"/>
</dbReference>
<keyword evidence="2" id="KW-0808">Transferase</keyword>
<evidence type="ECO:0000259" key="8">
    <source>
        <dbReference type="PROSITE" id="PS50011"/>
    </source>
</evidence>
<keyword evidence="3 6" id="KW-0547">Nucleotide-binding</keyword>
<reference evidence="9 10" key="1">
    <citation type="submission" date="2016-08" db="EMBL/GenBank/DDBJ databases">
        <title>Analysis of Carbohydrate Active Enzymes in Thermogemmatispora T81 Reveals Carbohydrate Degradation Ability.</title>
        <authorList>
            <person name="Tomazini A."/>
            <person name="Lal S."/>
            <person name="Stott M."/>
            <person name="Henrissat B."/>
            <person name="Polikarpov I."/>
            <person name="Sparling R."/>
            <person name="Levin D.B."/>
        </authorList>
    </citation>
    <scope>NUCLEOTIDE SEQUENCE [LARGE SCALE GENOMIC DNA]</scope>
    <source>
        <strain evidence="9 10">T81</strain>
    </source>
</reference>
<dbReference type="CDD" id="cd14014">
    <property type="entry name" value="STKc_PknB_like"/>
    <property type="match status" value="1"/>
</dbReference>
<dbReference type="PROSITE" id="PS00108">
    <property type="entry name" value="PROTEIN_KINASE_ST"/>
    <property type="match status" value="1"/>
</dbReference>
<feature type="domain" description="Protein kinase" evidence="8">
    <location>
        <begin position="21"/>
        <end position="280"/>
    </location>
</feature>
<dbReference type="PANTHER" id="PTHR43289:SF6">
    <property type="entry name" value="SERINE_THREONINE-PROTEIN KINASE NEKL-3"/>
    <property type="match status" value="1"/>
</dbReference>
<evidence type="ECO:0000256" key="6">
    <source>
        <dbReference type="PROSITE-ProRule" id="PRU10141"/>
    </source>
</evidence>
<dbReference type="SMART" id="SM00220">
    <property type="entry name" value="S_TKc"/>
    <property type="match status" value="1"/>
</dbReference>
<dbReference type="EC" id="2.7.11.1" evidence="1"/>
<dbReference type="OrthoDB" id="137093at2"/>
<dbReference type="EMBL" id="MCIF01000002">
    <property type="protein sequence ID" value="RAQ94690.1"/>
    <property type="molecule type" value="Genomic_DNA"/>
</dbReference>
<dbReference type="SUPFAM" id="SSF56112">
    <property type="entry name" value="Protein kinase-like (PK-like)"/>
    <property type="match status" value="1"/>
</dbReference>
<dbReference type="InterPro" id="IPR011009">
    <property type="entry name" value="Kinase-like_dom_sf"/>
</dbReference>
<evidence type="ECO:0000256" key="2">
    <source>
        <dbReference type="ARBA" id="ARBA00022679"/>
    </source>
</evidence>
<dbReference type="PROSITE" id="PS50011">
    <property type="entry name" value="PROTEIN_KINASE_DOM"/>
    <property type="match status" value="1"/>
</dbReference>
<keyword evidence="10" id="KW-1185">Reference proteome</keyword>
<keyword evidence="4" id="KW-0418">Kinase</keyword>
<dbReference type="PROSITE" id="PS00107">
    <property type="entry name" value="PROTEIN_KINASE_ATP"/>
    <property type="match status" value="1"/>
</dbReference>
<evidence type="ECO:0000256" key="4">
    <source>
        <dbReference type="ARBA" id="ARBA00022777"/>
    </source>
</evidence>
<evidence type="ECO:0000256" key="1">
    <source>
        <dbReference type="ARBA" id="ARBA00012513"/>
    </source>
</evidence>
<evidence type="ECO:0000256" key="5">
    <source>
        <dbReference type="ARBA" id="ARBA00022840"/>
    </source>
</evidence>
<evidence type="ECO:0000313" key="9">
    <source>
        <dbReference type="EMBL" id="RAQ94690.1"/>
    </source>
</evidence>
<feature type="region of interest" description="Disordered" evidence="7">
    <location>
        <begin position="365"/>
        <end position="426"/>
    </location>
</feature>
<feature type="compositionally biased region" description="Basic and acidic residues" evidence="7">
    <location>
        <begin position="310"/>
        <end position="321"/>
    </location>
</feature>
<dbReference type="GO" id="GO:0004674">
    <property type="term" value="F:protein serine/threonine kinase activity"/>
    <property type="evidence" value="ECO:0007669"/>
    <property type="project" value="UniProtKB-EC"/>
</dbReference>
<comment type="caution">
    <text evidence="9">The sequence shown here is derived from an EMBL/GenBank/DDBJ whole genome shotgun (WGS) entry which is preliminary data.</text>
</comment>
<evidence type="ECO:0000313" key="10">
    <source>
        <dbReference type="Proteomes" id="UP000248706"/>
    </source>
</evidence>
<feature type="binding site" evidence="6">
    <location>
        <position position="52"/>
    </location>
    <ligand>
        <name>ATP</name>
        <dbReference type="ChEBI" id="CHEBI:30616"/>
    </ligand>
</feature>